<proteinExistence type="predicted"/>
<feature type="signal peptide" evidence="1">
    <location>
        <begin position="1"/>
        <end position="27"/>
    </location>
</feature>
<evidence type="ECO:0000313" key="3">
    <source>
        <dbReference type="Proteomes" id="UP001501599"/>
    </source>
</evidence>
<comment type="caution">
    <text evidence="2">The sequence shown here is derived from an EMBL/GenBank/DDBJ whole genome shotgun (WGS) entry which is preliminary data.</text>
</comment>
<name>A0ABP5MFG7_9MICO</name>
<reference evidence="3" key="1">
    <citation type="journal article" date="2019" name="Int. J. Syst. Evol. Microbiol.">
        <title>The Global Catalogue of Microorganisms (GCM) 10K type strain sequencing project: providing services to taxonomists for standard genome sequencing and annotation.</title>
        <authorList>
            <consortium name="The Broad Institute Genomics Platform"/>
            <consortium name="The Broad Institute Genome Sequencing Center for Infectious Disease"/>
            <person name="Wu L."/>
            <person name="Ma J."/>
        </authorList>
    </citation>
    <scope>NUCLEOTIDE SEQUENCE [LARGE SCALE GENOMIC DNA]</scope>
    <source>
        <strain evidence="3">JCM 16026</strain>
    </source>
</reference>
<keyword evidence="1" id="KW-0732">Signal</keyword>
<dbReference type="EMBL" id="BAAAQT010000005">
    <property type="protein sequence ID" value="GAA2171546.1"/>
    <property type="molecule type" value="Genomic_DNA"/>
</dbReference>
<evidence type="ECO:0000256" key="1">
    <source>
        <dbReference type="SAM" id="SignalP"/>
    </source>
</evidence>
<feature type="chain" id="PRO_5047163479" description="DUF3558 domain-containing protein" evidence="1">
    <location>
        <begin position="28"/>
        <end position="156"/>
    </location>
</feature>
<sequence>MSRIRRRTAAAVLAVAVAALGLSGCIALPEDPEPSMPCGALTTHPLPRCSQVEVLGSTSATFWQSQAVPGFDGGTYVVTDPAAMHDLDDVLGTRVTGDAVVTGECDGGRTTELTVDTARLGTITVVVDTCTDEALASDVDDLVAQWHADGVAQPVP</sequence>
<organism evidence="2 3">
    <name type="scientific">Agrococcus versicolor</name>
    <dbReference type="NCBI Taxonomy" id="501482"/>
    <lineage>
        <taxon>Bacteria</taxon>
        <taxon>Bacillati</taxon>
        <taxon>Actinomycetota</taxon>
        <taxon>Actinomycetes</taxon>
        <taxon>Micrococcales</taxon>
        <taxon>Microbacteriaceae</taxon>
        <taxon>Agrococcus</taxon>
    </lineage>
</organism>
<keyword evidence="3" id="KW-1185">Reference proteome</keyword>
<dbReference type="RefSeq" id="WP_344340109.1">
    <property type="nucleotide sequence ID" value="NZ_BAAAQT010000005.1"/>
</dbReference>
<dbReference type="PROSITE" id="PS51257">
    <property type="entry name" value="PROKAR_LIPOPROTEIN"/>
    <property type="match status" value="1"/>
</dbReference>
<evidence type="ECO:0008006" key="4">
    <source>
        <dbReference type="Google" id="ProtNLM"/>
    </source>
</evidence>
<accession>A0ABP5MFG7</accession>
<dbReference type="Proteomes" id="UP001501599">
    <property type="component" value="Unassembled WGS sequence"/>
</dbReference>
<evidence type="ECO:0000313" key="2">
    <source>
        <dbReference type="EMBL" id="GAA2171546.1"/>
    </source>
</evidence>
<protein>
    <recommendedName>
        <fullName evidence="4">DUF3558 domain-containing protein</fullName>
    </recommendedName>
</protein>
<gene>
    <name evidence="2" type="ORF">GCM10009846_05720</name>
</gene>